<dbReference type="OrthoDB" id="9797575at2"/>
<dbReference type="Proteomes" id="UP000229730">
    <property type="component" value="Unassembled WGS sequence"/>
</dbReference>
<evidence type="ECO:0000313" key="1">
    <source>
        <dbReference type="EMBL" id="PHZ85708.1"/>
    </source>
</evidence>
<evidence type="ECO:0008006" key="3">
    <source>
        <dbReference type="Google" id="ProtNLM"/>
    </source>
</evidence>
<dbReference type="EMBL" id="PDEM01000009">
    <property type="protein sequence ID" value="PHZ85708.1"/>
    <property type="molecule type" value="Genomic_DNA"/>
</dbReference>
<dbReference type="InterPro" id="IPR007838">
    <property type="entry name" value="Cell_div_ZapA-like"/>
</dbReference>
<proteinExistence type="predicted"/>
<dbReference type="Pfam" id="PF05164">
    <property type="entry name" value="ZapA"/>
    <property type="match status" value="1"/>
</dbReference>
<evidence type="ECO:0000313" key="2">
    <source>
        <dbReference type="Proteomes" id="UP000229730"/>
    </source>
</evidence>
<dbReference type="SUPFAM" id="SSF102829">
    <property type="entry name" value="Cell division protein ZapA-like"/>
    <property type="match status" value="1"/>
</dbReference>
<accession>A0A2G4YTR5</accession>
<gene>
    <name evidence="1" type="ORF">CRD36_03205</name>
</gene>
<dbReference type="RefSeq" id="WP_099471292.1">
    <property type="nucleotide sequence ID" value="NZ_CAXBMK010000004.1"/>
</dbReference>
<organism evidence="1 2">
    <name type="scientific">Paremcibacter congregatus</name>
    <dbReference type="NCBI Taxonomy" id="2043170"/>
    <lineage>
        <taxon>Bacteria</taxon>
        <taxon>Pseudomonadati</taxon>
        <taxon>Pseudomonadota</taxon>
        <taxon>Alphaproteobacteria</taxon>
        <taxon>Emcibacterales</taxon>
        <taxon>Emcibacteraceae</taxon>
        <taxon>Paremcibacter</taxon>
    </lineage>
</organism>
<dbReference type="InParanoid" id="A0A2G4YTR5"/>
<dbReference type="Gene3D" id="3.30.160.880">
    <property type="entry name" value="Cell division protein ZapA protomer, N-terminal domain"/>
    <property type="match status" value="1"/>
</dbReference>
<keyword evidence="2" id="KW-1185">Reference proteome</keyword>
<reference evidence="1 2" key="1">
    <citation type="submission" date="2017-10" db="EMBL/GenBank/DDBJ databases">
        <title>Frigbacter circumglobatus gen. nov. sp. nov., isolated from sediment cultured in situ.</title>
        <authorList>
            <person name="Zhao Z."/>
        </authorList>
    </citation>
    <scope>NUCLEOTIDE SEQUENCE [LARGE SCALE GENOMIC DNA]</scope>
    <source>
        <strain evidence="1 2">ZYL</strain>
    </source>
</reference>
<dbReference type="InterPro" id="IPR036192">
    <property type="entry name" value="Cell_div_ZapA-like_sf"/>
</dbReference>
<sequence length="108" mass="11876">MANVTVKFNHRSYHLACSDGDGESERLIRLAKYVDDKAAMISSKMGAVSEPRLMLMTAILLADELDEARGGGALQENGAVEDATHMEQTLARTLKRIEDITRQVEAEV</sequence>
<dbReference type="InterPro" id="IPR042233">
    <property type="entry name" value="Cell_div_ZapA_N"/>
</dbReference>
<protein>
    <recommendedName>
        <fullName evidence="3">Cell division protein ZapA</fullName>
    </recommendedName>
</protein>
<comment type="caution">
    <text evidence="1">The sequence shown here is derived from an EMBL/GenBank/DDBJ whole genome shotgun (WGS) entry which is preliminary data.</text>
</comment>
<name>A0A2G4YTR5_9PROT</name>
<dbReference type="AlphaFoldDB" id="A0A2G4YTR5"/>